<dbReference type="EMBL" id="PTJC01000006">
    <property type="protein sequence ID" value="PPK85949.1"/>
    <property type="molecule type" value="Genomic_DNA"/>
</dbReference>
<evidence type="ECO:0000256" key="5">
    <source>
        <dbReference type="SAM" id="Phobius"/>
    </source>
</evidence>
<sequence length="126" mass="14323">MKLEAYRRFYRPGVFWKKLTRLARTSGTGFVYTALLLFYAYEREDTPNWAKRVVLGALGYLLMPLDAVPDLTPVLGYTDDFAVLAAGLATVAAYVDSEVKQKARSKLAAWFPDANEEELREIDEKH</sequence>
<accession>A0A2S6I4F5</accession>
<dbReference type="RefSeq" id="WP_104420424.1">
    <property type="nucleotide sequence ID" value="NZ_PTJC01000006.1"/>
</dbReference>
<reference evidence="7 8" key="1">
    <citation type="submission" date="2018-02" db="EMBL/GenBank/DDBJ databases">
        <title>Genomic Encyclopedia of Archaeal and Bacterial Type Strains, Phase II (KMG-II): from individual species to whole genera.</title>
        <authorList>
            <person name="Goeker M."/>
        </authorList>
    </citation>
    <scope>NUCLEOTIDE SEQUENCE [LARGE SCALE GENOMIC DNA]</scope>
    <source>
        <strain evidence="7 8">DSM 29526</strain>
    </source>
</reference>
<dbReference type="Proteomes" id="UP000237662">
    <property type="component" value="Unassembled WGS sequence"/>
</dbReference>
<dbReference type="Pfam" id="PF06803">
    <property type="entry name" value="DUF1232"/>
    <property type="match status" value="1"/>
</dbReference>
<feature type="transmembrane region" description="Helical" evidence="5">
    <location>
        <begin position="74"/>
        <end position="95"/>
    </location>
</feature>
<evidence type="ECO:0000256" key="4">
    <source>
        <dbReference type="ARBA" id="ARBA00023136"/>
    </source>
</evidence>
<dbReference type="OrthoDB" id="9800034at2"/>
<dbReference type="InterPro" id="IPR010652">
    <property type="entry name" value="DUF1232"/>
</dbReference>
<evidence type="ECO:0000313" key="7">
    <source>
        <dbReference type="EMBL" id="PPK85949.1"/>
    </source>
</evidence>
<evidence type="ECO:0000313" key="8">
    <source>
        <dbReference type="Proteomes" id="UP000237662"/>
    </source>
</evidence>
<protein>
    <submittedName>
        <fullName evidence="7">Uncharacterized membrane protein YkvA (DUF1232 family)</fullName>
    </submittedName>
</protein>
<comment type="subcellular location">
    <subcellularLocation>
        <location evidence="1">Endomembrane system</location>
        <topology evidence="1">Multi-pass membrane protein</topology>
    </subcellularLocation>
</comment>
<evidence type="ECO:0000259" key="6">
    <source>
        <dbReference type="Pfam" id="PF06803"/>
    </source>
</evidence>
<evidence type="ECO:0000256" key="3">
    <source>
        <dbReference type="ARBA" id="ARBA00022989"/>
    </source>
</evidence>
<evidence type="ECO:0000256" key="1">
    <source>
        <dbReference type="ARBA" id="ARBA00004127"/>
    </source>
</evidence>
<feature type="transmembrane region" description="Helical" evidence="5">
    <location>
        <begin position="21"/>
        <end position="41"/>
    </location>
</feature>
<keyword evidence="4 5" id="KW-0472">Membrane</keyword>
<dbReference type="GO" id="GO:0012505">
    <property type="term" value="C:endomembrane system"/>
    <property type="evidence" value="ECO:0007669"/>
    <property type="project" value="UniProtKB-SubCell"/>
</dbReference>
<evidence type="ECO:0000256" key="2">
    <source>
        <dbReference type="ARBA" id="ARBA00022692"/>
    </source>
</evidence>
<dbReference type="AlphaFoldDB" id="A0A2S6I4F5"/>
<keyword evidence="2 5" id="KW-0812">Transmembrane</keyword>
<organism evidence="7 8">
    <name type="scientific">Neolewinella xylanilytica</name>
    <dbReference type="NCBI Taxonomy" id="1514080"/>
    <lineage>
        <taxon>Bacteria</taxon>
        <taxon>Pseudomonadati</taxon>
        <taxon>Bacteroidota</taxon>
        <taxon>Saprospiria</taxon>
        <taxon>Saprospirales</taxon>
        <taxon>Lewinellaceae</taxon>
        <taxon>Neolewinella</taxon>
    </lineage>
</organism>
<name>A0A2S6I4F5_9BACT</name>
<proteinExistence type="predicted"/>
<keyword evidence="3 5" id="KW-1133">Transmembrane helix</keyword>
<comment type="caution">
    <text evidence="7">The sequence shown here is derived from an EMBL/GenBank/DDBJ whole genome shotgun (WGS) entry which is preliminary data.</text>
</comment>
<gene>
    <name evidence="7" type="ORF">CLV84_2862</name>
</gene>
<keyword evidence="8" id="KW-1185">Reference proteome</keyword>
<feature type="domain" description="DUF1232" evidence="6">
    <location>
        <begin position="50"/>
        <end position="85"/>
    </location>
</feature>